<dbReference type="Gene3D" id="3.30.200.20">
    <property type="entry name" value="Phosphorylase Kinase, domain 1"/>
    <property type="match status" value="1"/>
</dbReference>
<dbReference type="EMBL" id="AAHBTB010000029">
    <property type="protein sequence ID" value="EBU3460152.1"/>
    <property type="molecule type" value="Genomic_DNA"/>
</dbReference>
<dbReference type="EMBL" id="AALBGQ010000003">
    <property type="protein sequence ID" value="ECX8863861.1"/>
    <property type="molecule type" value="Genomic_DNA"/>
</dbReference>
<dbReference type="EMBL" id="AAMEEU010000092">
    <property type="protein sequence ID" value="EDG4442459.1"/>
    <property type="molecule type" value="Genomic_DNA"/>
</dbReference>
<evidence type="ECO:0000313" key="7">
    <source>
        <dbReference type="EMBL" id="EBQ1840446.1"/>
    </source>
</evidence>
<evidence type="ECO:0000313" key="19">
    <source>
        <dbReference type="EMBL" id="EDB1270799.1"/>
    </source>
</evidence>
<evidence type="ECO:0000313" key="8">
    <source>
        <dbReference type="EMBL" id="EBS7105471.1"/>
    </source>
</evidence>
<dbReference type="PROSITE" id="PS00108">
    <property type="entry name" value="PROTEIN_KINASE_ST"/>
    <property type="match status" value="1"/>
</dbReference>
<dbReference type="EMBL" id="AAGODW010000001">
    <property type="protein sequence ID" value="EBQ1840446.1"/>
    <property type="molecule type" value="Genomic_DNA"/>
</dbReference>
<evidence type="ECO:0000313" key="2">
    <source>
        <dbReference type="EMBL" id="EAN0108937.1"/>
    </source>
</evidence>
<dbReference type="Proteomes" id="UP000839921">
    <property type="component" value="Unassembled WGS sequence"/>
</dbReference>
<dbReference type="Pfam" id="PF00069">
    <property type="entry name" value="Pkinase"/>
    <property type="match status" value="1"/>
</dbReference>
<dbReference type="EMBL" id="AAKWGI010000004">
    <property type="protein sequence ID" value="ECW3869721.1"/>
    <property type="molecule type" value="Genomic_DNA"/>
</dbReference>
<evidence type="ECO:0000313" key="22">
    <source>
        <dbReference type="EMBL" id="EDJ5823025.1"/>
    </source>
</evidence>
<reference evidence="11" key="2">
    <citation type="submission" date="2019-08" db="EMBL/GenBank/DDBJ databases">
        <authorList>
            <consortium name="PulseNet: The National Subtyping Network for Foodborne Disease Surveillance"/>
            <person name="Tarr C.L."/>
            <person name="Trees E."/>
            <person name="Katz L.S."/>
            <person name="Carleton-Romer H.A."/>
            <person name="Stroika S."/>
            <person name="Kucerova Z."/>
            <person name="Roache K.F."/>
            <person name="Sabol A.L."/>
            <person name="Besser J."/>
            <person name="Gerner-Smidt P."/>
        </authorList>
    </citation>
    <scope>NUCLEOTIDE SEQUENCE</scope>
    <source>
        <strain evidence="8">PNUSAS014625</strain>
        <strain evidence="17">PNUSAS026383</strain>
        <strain evidence="9">PNUSAS028232</strain>
        <strain evidence="10">PNUSAS032112</strain>
        <strain evidence="4">PNUSAS046051</strain>
        <strain evidence="6">PNUSAS046963</strain>
        <strain evidence="3">PNUSAS049224</strain>
        <strain evidence="5">PNUSAS051236</strain>
        <strain evidence="2">PNUSAS052058</strain>
        <strain evidence="11">PNUSAS084804</strain>
        <strain evidence="12">PNUSAS094705</strain>
        <strain evidence="13">PNUSAS095261</strain>
        <strain evidence="15">PNUSAS096930</strain>
        <strain evidence="14">PNUSAS098560</strain>
        <strain evidence="16">PNUSAS099896</strain>
        <strain evidence="18">PNUSAS102662</strain>
        <strain evidence="19">PNUSAS104897</strain>
        <strain evidence="20">PNUSAS105722</strain>
        <strain evidence="21">PNUSAS110071</strain>
        <strain evidence="22">PNUSAS111738</strain>
    </source>
</reference>
<evidence type="ECO:0000313" key="6">
    <source>
        <dbReference type="EMBL" id="EBO6303497.1"/>
    </source>
</evidence>
<dbReference type="EMBL" id="AACWWJ010000098">
    <property type="protein sequence ID" value="EAN0460462.1"/>
    <property type="molecule type" value="Genomic_DNA"/>
</dbReference>
<keyword evidence="11" id="KW-0723">Serine/threonine-protein kinase</keyword>
<dbReference type="CDD" id="cd14014">
    <property type="entry name" value="STKc_PknB_like"/>
    <property type="match status" value="1"/>
</dbReference>
<dbReference type="GO" id="GO:0005524">
    <property type="term" value="F:ATP binding"/>
    <property type="evidence" value="ECO:0007669"/>
    <property type="project" value="InterPro"/>
</dbReference>
<comment type="caution">
    <text evidence="11">The sequence shown here is derived from an EMBL/GenBank/DDBJ whole genome shotgun (WGS) entry which is preliminary data.</text>
</comment>
<dbReference type="EMBL" id="AAKARM010000042">
    <property type="protein sequence ID" value="ECQ3835012.1"/>
    <property type="molecule type" value="Genomic_DNA"/>
</dbReference>
<dbReference type="Gene3D" id="1.10.510.10">
    <property type="entry name" value="Transferase(Phosphotransferase) domain 1"/>
    <property type="match status" value="1"/>
</dbReference>
<evidence type="ECO:0000313" key="10">
    <source>
        <dbReference type="EMBL" id="ECF7612978.1"/>
    </source>
</evidence>
<evidence type="ECO:0000313" key="18">
    <source>
        <dbReference type="EMBL" id="ECZ3470165.1"/>
    </source>
</evidence>
<proteinExistence type="predicted"/>
<evidence type="ECO:0000259" key="1">
    <source>
        <dbReference type="PROSITE" id="PS50011"/>
    </source>
</evidence>
<dbReference type="InterPro" id="IPR008271">
    <property type="entry name" value="Ser/Thr_kinase_AS"/>
</dbReference>
<dbReference type="EMBL" id="AAGBOZ010000060">
    <property type="protein sequence ID" value="EBM1208430.1"/>
    <property type="molecule type" value="Genomic_DNA"/>
</dbReference>
<accession>A0A5U5JHA9</accession>
<keyword evidence="11" id="KW-0808">Transferase</keyword>
<dbReference type="EMBL" id="AAGWJE010000211">
    <property type="protein sequence ID" value="EBS7105471.1"/>
    <property type="molecule type" value="Genomic_DNA"/>
</dbReference>
<reference evidence="7" key="1">
    <citation type="submission" date="2018-07" db="EMBL/GenBank/DDBJ databases">
        <authorList>
            <consortium name="GenomeTrakr network: Whole genome sequencing for foodborne pathogen traceback"/>
        </authorList>
    </citation>
    <scope>NUCLEOTIDE SEQUENCE [LARGE SCALE GENOMIC DNA]</scope>
    <source>
        <strain evidence="7">CFSAN047025</strain>
    </source>
</reference>
<dbReference type="AlphaFoldDB" id="A0A5U5JHA9"/>
<gene>
    <name evidence="7" type="ORF">AZF90_01855</name>
    <name evidence="10" type="ORF">C2K94_22140</name>
    <name evidence="8" type="ORF">CDB15_24050</name>
    <name evidence="17" type="ORF">CS131_05175</name>
    <name evidence="9" type="ORF">CVR34_24195</name>
    <name evidence="5" type="ORF">D1D78_24155</name>
    <name evidence="2" type="ORF">D5U23_25375</name>
    <name evidence="3" type="ORF">D6H87_23635</name>
    <name evidence="4" type="ORF">DT651_23710</name>
    <name evidence="6" type="ORF">DV609_22245</name>
    <name evidence="13" type="ORF">F0113_05080</name>
    <name evidence="12" type="ORF">F0A54_23000</name>
    <name evidence="14" type="ORF">F2305_23570</name>
    <name evidence="15" type="ORF">F2D87_22885</name>
    <name evidence="16" type="ORF">F3007_10180</name>
    <name evidence="18" type="ORF">F7J14_22955</name>
    <name evidence="19" type="ORF">F9D41_15720</name>
    <name evidence="11" type="ORF">FRK61_10675</name>
    <name evidence="20" type="ORF">GCV17_22790</name>
    <name evidence="21" type="ORF">GDD90_10320</name>
    <name evidence="22" type="ORF">GFE34_23985</name>
</gene>
<dbReference type="InterPro" id="IPR011009">
    <property type="entry name" value="Kinase-like_dom_sf"/>
</dbReference>
<evidence type="ECO:0000313" key="14">
    <source>
        <dbReference type="EMBL" id="ECS1356961.1"/>
    </source>
</evidence>
<evidence type="ECO:0000313" key="3">
    <source>
        <dbReference type="EMBL" id="EAN0460462.1"/>
    </source>
</evidence>
<dbReference type="EMBL" id="AALEWZ010000045">
    <property type="protein sequence ID" value="ECZ3470165.1"/>
    <property type="molecule type" value="Genomic_DNA"/>
</dbReference>
<dbReference type="PANTHER" id="PTHR44167">
    <property type="entry name" value="OVARIAN-SPECIFIC SERINE/THREONINE-PROTEIN KINASE LOK-RELATED"/>
    <property type="match status" value="1"/>
</dbReference>
<evidence type="ECO:0000313" key="5">
    <source>
        <dbReference type="EMBL" id="EBN8330327.1"/>
    </source>
</evidence>
<evidence type="ECO:0000313" key="12">
    <source>
        <dbReference type="EMBL" id="ECQ3835012.1"/>
    </source>
</evidence>
<sequence length="369" mass="41719">MTKVSFENDTLLIGRYHIIRYLAAGGMQEVYLCHDTVLNREVVLKTPKAGTKDRRFKRGAEMGARINHSNVASTLDYYEDENLTFLIEEFISGQDLSKRMSTEFHYLDPHTCAHVIKNLAKALHEAHKVGICHRDLKPSNIMVSNDFNLSMVKLTDFGIAKLAESEIESEIELFEKDESTLTTSQTLLGAVPYMAPECWDDWKGAGKEMDIWSLGCIAYHLLSGQLPFGSGRRAIREVARFQDNNTKLLKPQNIGLHASSAILEKELWALITNCIVADPQKRPTAENILDAFDSICYSNEPRRFGTIYDFGVPYRETGHIIDNGRQTGMLFFHSSEFYGNSLPQQGKKVTYSVYPGLPHDRCSTILLLK</sequence>
<evidence type="ECO:0000313" key="16">
    <source>
        <dbReference type="EMBL" id="ECW3869721.1"/>
    </source>
</evidence>
<evidence type="ECO:0000313" key="11">
    <source>
        <dbReference type="EMBL" id="ECK4159551.1"/>
    </source>
</evidence>
<evidence type="ECO:0000313" key="13">
    <source>
        <dbReference type="EMBL" id="ECQ8284528.1"/>
    </source>
</evidence>
<dbReference type="EMBL" id="AAKIPG010000186">
    <property type="protein sequence ID" value="ECS1356961.1"/>
    <property type="molecule type" value="Genomic_DNA"/>
</dbReference>
<evidence type="ECO:0000313" key="17">
    <source>
        <dbReference type="EMBL" id="ECX8863861.1"/>
    </source>
</evidence>
<evidence type="ECO:0000313" key="9">
    <source>
        <dbReference type="EMBL" id="EBU3460152.1"/>
    </source>
</evidence>
<dbReference type="GO" id="GO:0004674">
    <property type="term" value="F:protein serine/threonine kinase activity"/>
    <property type="evidence" value="ECO:0007669"/>
    <property type="project" value="UniProtKB-KW"/>
</dbReference>
<dbReference type="Proteomes" id="UP000839926">
    <property type="component" value="Unassembled WGS sequence"/>
</dbReference>
<dbReference type="EMBL" id="AAJBSW010000006">
    <property type="protein sequence ID" value="ECK4159551.1"/>
    <property type="molecule type" value="Genomic_DNA"/>
</dbReference>
<protein>
    <submittedName>
        <fullName evidence="11 20">Protein kinase</fullName>
    </submittedName>
</protein>
<evidence type="ECO:0000313" key="21">
    <source>
        <dbReference type="EMBL" id="EDH3831738.1"/>
    </source>
</evidence>
<dbReference type="InterPro" id="IPR000719">
    <property type="entry name" value="Prot_kinase_dom"/>
</dbReference>
<evidence type="ECO:0000313" key="4">
    <source>
        <dbReference type="EMBL" id="EBM1208430.1"/>
    </source>
</evidence>
<dbReference type="EMBL" id="AAGGXJ010000033">
    <property type="protein sequence ID" value="EBN8330327.1"/>
    <property type="molecule type" value="Genomic_DNA"/>
</dbReference>
<dbReference type="EMBL" id="AAKQAW010000183">
    <property type="protein sequence ID" value="ECU4779747.1"/>
    <property type="molecule type" value="Genomic_DNA"/>
</dbReference>
<dbReference type="EMBL" id="AAGJCY010000026">
    <property type="protein sequence ID" value="EBO6303497.1"/>
    <property type="molecule type" value="Genomic_DNA"/>
</dbReference>
<dbReference type="EMBL" id="AALMKF010000005">
    <property type="protein sequence ID" value="EDB1270799.1"/>
    <property type="molecule type" value="Genomic_DNA"/>
</dbReference>
<feature type="domain" description="Protein kinase" evidence="1">
    <location>
        <begin position="16"/>
        <end position="295"/>
    </location>
</feature>
<dbReference type="EMBL" id="AAIMFP010000038">
    <property type="protein sequence ID" value="ECF7612978.1"/>
    <property type="molecule type" value="Genomic_DNA"/>
</dbReference>
<keyword evidence="11" id="KW-0418">Kinase</keyword>
<dbReference type="EMBL" id="AAMHLS010000007">
    <property type="protein sequence ID" value="EDH3831738.1"/>
    <property type="molecule type" value="Genomic_DNA"/>
</dbReference>
<organism evidence="11">
    <name type="scientific">Salmonella enterica</name>
    <name type="common">Salmonella choleraesuis</name>
    <dbReference type="NCBI Taxonomy" id="28901"/>
    <lineage>
        <taxon>Bacteria</taxon>
        <taxon>Pseudomonadati</taxon>
        <taxon>Pseudomonadota</taxon>
        <taxon>Gammaproteobacteria</taxon>
        <taxon>Enterobacterales</taxon>
        <taxon>Enterobacteriaceae</taxon>
        <taxon>Salmonella</taxon>
    </lineage>
</organism>
<evidence type="ECO:0000313" key="20">
    <source>
        <dbReference type="EMBL" id="EDG4442459.1"/>
    </source>
</evidence>
<dbReference type="EMBL" id="AAMOTX010000053">
    <property type="protein sequence ID" value="EDJ5823025.1"/>
    <property type="molecule type" value="Genomic_DNA"/>
</dbReference>
<dbReference type="PROSITE" id="PS50011">
    <property type="entry name" value="PROTEIN_KINASE_DOM"/>
    <property type="match status" value="1"/>
</dbReference>
<dbReference type="SUPFAM" id="SSF56112">
    <property type="entry name" value="Protein kinase-like (PK-like)"/>
    <property type="match status" value="1"/>
</dbReference>
<dbReference type="SMART" id="SM00220">
    <property type="entry name" value="S_TKc"/>
    <property type="match status" value="1"/>
</dbReference>
<name>A0A5U5JHA9_SALER</name>
<dbReference type="EMBL" id="AAKDBN010000002">
    <property type="protein sequence ID" value="ECQ8284528.1"/>
    <property type="molecule type" value="Genomic_DNA"/>
</dbReference>
<dbReference type="PANTHER" id="PTHR44167:SF24">
    <property type="entry name" value="SERINE_THREONINE-PROTEIN KINASE CHK2"/>
    <property type="match status" value="1"/>
</dbReference>
<dbReference type="EMBL" id="AACWTM010000036">
    <property type="protein sequence ID" value="EAN0108937.1"/>
    <property type="molecule type" value="Genomic_DNA"/>
</dbReference>
<dbReference type="RefSeq" id="WP_000170110.1">
    <property type="nucleotide sequence ID" value="NZ_JYRL01000022.1"/>
</dbReference>
<evidence type="ECO:0000313" key="15">
    <source>
        <dbReference type="EMBL" id="ECU4779747.1"/>
    </source>
</evidence>